<dbReference type="SUPFAM" id="SSF56988">
    <property type="entry name" value="Anthrax protective antigen"/>
    <property type="match status" value="1"/>
</dbReference>
<dbReference type="RefSeq" id="WP_119351163.1">
    <property type="nucleotide sequence ID" value="NZ_QWET01000015.1"/>
</dbReference>
<keyword evidence="3" id="KW-0106">Calcium</keyword>
<dbReference type="SUPFAM" id="SSF48208">
    <property type="entry name" value="Six-hairpin glycosidases"/>
    <property type="match status" value="1"/>
</dbReference>
<dbReference type="InterPro" id="IPR050883">
    <property type="entry name" value="PNGase"/>
</dbReference>
<comment type="caution">
    <text evidence="6">The sequence shown here is derived from an EMBL/GenBank/DDBJ whole genome shotgun (WGS) entry which is preliminary data.</text>
</comment>
<dbReference type="Gene3D" id="1.20.1050.60">
    <property type="entry name" value="alpha-1,2-mannosidase"/>
    <property type="match status" value="1"/>
</dbReference>
<dbReference type="GO" id="GO:0005975">
    <property type="term" value="P:carbohydrate metabolic process"/>
    <property type="evidence" value="ECO:0007669"/>
    <property type="project" value="InterPro"/>
</dbReference>
<dbReference type="PROSITE" id="PS51820">
    <property type="entry name" value="PA14"/>
    <property type="match status" value="1"/>
</dbReference>
<accession>A0A399CY73</accession>
<dbReference type="OrthoDB" id="9762711at2"/>
<evidence type="ECO:0000256" key="4">
    <source>
        <dbReference type="SAM" id="SignalP"/>
    </source>
</evidence>
<dbReference type="Gene3D" id="3.90.182.10">
    <property type="entry name" value="Toxin - Anthrax Protective Antigen,domain 1"/>
    <property type="match status" value="1"/>
</dbReference>
<dbReference type="InterPro" id="IPR041371">
    <property type="entry name" value="GH92_N"/>
</dbReference>
<dbReference type="Pfam" id="PF17678">
    <property type="entry name" value="Glyco_hydro_92N"/>
    <property type="match status" value="1"/>
</dbReference>
<evidence type="ECO:0000256" key="3">
    <source>
        <dbReference type="ARBA" id="ARBA00022837"/>
    </source>
</evidence>
<dbReference type="InterPro" id="IPR011658">
    <property type="entry name" value="PA14_dom"/>
</dbReference>
<dbReference type="InterPro" id="IPR037524">
    <property type="entry name" value="PA14/GLEYA"/>
</dbReference>
<dbReference type="Gene3D" id="3.30.2080.10">
    <property type="entry name" value="GH92 mannosidase domain"/>
    <property type="match status" value="1"/>
</dbReference>
<feature type="chain" id="PRO_5017355434" evidence="4">
    <location>
        <begin position="18"/>
        <end position="959"/>
    </location>
</feature>
<evidence type="ECO:0000256" key="2">
    <source>
        <dbReference type="ARBA" id="ARBA00011245"/>
    </source>
</evidence>
<proteinExistence type="predicted"/>
<comment type="cofactor">
    <cofactor evidence="1">
        <name>Ca(2+)</name>
        <dbReference type="ChEBI" id="CHEBI:29108"/>
    </cofactor>
</comment>
<dbReference type="GO" id="GO:0000224">
    <property type="term" value="F:peptide-N4-(N-acetyl-beta-glucosaminyl)asparagine amidase activity"/>
    <property type="evidence" value="ECO:0007669"/>
    <property type="project" value="TreeGrafter"/>
</dbReference>
<dbReference type="Pfam" id="PF07691">
    <property type="entry name" value="PA14"/>
    <property type="match status" value="1"/>
</dbReference>
<protein>
    <submittedName>
        <fullName evidence="6">Glycoside hydrolase family 92 protein</fullName>
    </submittedName>
</protein>
<evidence type="ECO:0000313" key="7">
    <source>
        <dbReference type="Proteomes" id="UP000266441"/>
    </source>
</evidence>
<dbReference type="GO" id="GO:0005829">
    <property type="term" value="C:cytosol"/>
    <property type="evidence" value="ECO:0007669"/>
    <property type="project" value="TreeGrafter"/>
</dbReference>
<sequence length="959" mass="108542">MNYFKIFTLLLVVFIHAGCTQQTGSKEKDYAALVNPFIGTIGGGNTFTGPVLPYGMIQPGPYMEYEDDKKSGVVYGFSHTHLSGMAGGGVLAPGDILVMPVDKPDLYTSDVQSAFFHSNETAAPGYYKVVLNDPEIMVELTASTRVAFHKYTFPQNISRGVFLKLENGFVTVNGNEISGCNNNKIYFVARFSEPFENYEIAVNNTPVTEPDTVKANEIKSIFKFKQQDEKPILLKVAISTVSIEGARKNLESEMSGWDFEQAKKEARQTWNKELNKIQVEGGTETEQIIFYTSLYHSMIHPNVYMDVDGKYRSTNGKVYTANDFVNYTNFSLWDTFRALHPLFTIINQELTVDFIRTFLERYDHNGRMLIMEFNNEEGEVPPMIGYHSLSVVADAYEKGIRDFDVQKALQAMVKLANDSIRPEKELYLQYGFIPADFKGQSVSKTLEYCYDDWCVTRLAKDLDNDIEKSFSQRGNFYKNVFSPEVNFMRGRKSNFRFVDNFDPKETINHYTEANAYQYSTFVPHDINGLIELMGGDTVFEAWLDSCFSIEPDFSKINLRDVTGLIGQYAHGNEPSHHIAYLYNYVGLPWKTQEMVRRILTEMYKNQQDGLEGNEDCGQMSAWYVMSAMGFYSVTPGLDYYAIGSPVFDKVTMNLENGKKFEIIAKHNDQRNIYIQSAILNENPYSKSYLKHADIINGGTLVFEMGDSPNKSWGANVDDRPVASNNKFKFAASPDIEFSDVLFLNSREIKMSLTEPNSKIYYTLDGTEPTRHSNSYQDPIVVSKPTVLKTISFADDKNPGYPVTVHFKQIAMLDAVNVDGLKPGIKFLYREGPQIKNAKEQSLAPILDTGVLKTFNVDAIKDGRAFGYNLSGYLKVLETGVYRFWLEANDGAVLYINDKLIIDNDGGHRAQVLDSKIGLKKGWHPIKVDYFQQGLAKSLQLKWSGPGTEEQEVSSEVLFH</sequence>
<dbReference type="InterPro" id="IPR008928">
    <property type="entry name" value="6-hairpin_glycosidase_sf"/>
</dbReference>
<dbReference type="InterPro" id="IPR014718">
    <property type="entry name" value="GH-type_carb-bd"/>
</dbReference>
<dbReference type="AlphaFoldDB" id="A0A399CY73"/>
<dbReference type="InterPro" id="IPR012939">
    <property type="entry name" value="Glyco_hydro_92"/>
</dbReference>
<dbReference type="PANTHER" id="PTHR12143">
    <property type="entry name" value="PEPTIDE N-GLYCANASE PNGASE -RELATED"/>
    <property type="match status" value="1"/>
</dbReference>
<comment type="subunit">
    <text evidence="2">Monomer.</text>
</comment>
<dbReference type="NCBIfam" id="TIGR01180">
    <property type="entry name" value="aman2_put"/>
    <property type="match status" value="1"/>
</dbReference>
<name>A0A399CY73_9BACT</name>
<keyword evidence="7" id="KW-1185">Reference proteome</keyword>
<dbReference type="Gene3D" id="1.20.1610.10">
    <property type="entry name" value="alpha-1,2-mannosidases domains"/>
    <property type="match status" value="1"/>
</dbReference>
<gene>
    <name evidence="6" type="ORF">D1164_17370</name>
</gene>
<dbReference type="InterPro" id="IPR059177">
    <property type="entry name" value="GH29D-like_dom"/>
</dbReference>
<dbReference type="PANTHER" id="PTHR12143:SF39">
    <property type="entry name" value="SECRETED PROTEIN"/>
    <property type="match status" value="1"/>
</dbReference>
<dbReference type="GO" id="GO:0030246">
    <property type="term" value="F:carbohydrate binding"/>
    <property type="evidence" value="ECO:0007669"/>
    <property type="project" value="InterPro"/>
</dbReference>
<dbReference type="SMART" id="SM00758">
    <property type="entry name" value="PA14"/>
    <property type="match status" value="1"/>
</dbReference>
<feature type="domain" description="PA14" evidence="5">
    <location>
        <begin position="819"/>
        <end position="956"/>
    </location>
</feature>
<reference evidence="6 7" key="1">
    <citation type="journal article" date="2015" name="Int. J. Syst. Evol. Microbiol.">
        <title>Mariniphaga sediminis sp. nov., isolated from coastal sediment.</title>
        <authorList>
            <person name="Wang F.Q."/>
            <person name="Shen Q.Y."/>
            <person name="Chen G.J."/>
            <person name="Du Z.J."/>
        </authorList>
    </citation>
    <scope>NUCLEOTIDE SEQUENCE [LARGE SCALE GENOMIC DNA]</scope>
    <source>
        <strain evidence="6 7">SY21</strain>
    </source>
</reference>
<dbReference type="GO" id="GO:0006516">
    <property type="term" value="P:glycoprotein catabolic process"/>
    <property type="evidence" value="ECO:0007669"/>
    <property type="project" value="TreeGrafter"/>
</dbReference>
<evidence type="ECO:0000313" key="6">
    <source>
        <dbReference type="EMBL" id="RIH63908.1"/>
    </source>
</evidence>
<keyword evidence="4" id="KW-0732">Signal</keyword>
<dbReference type="Pfam" id="PF13290">
    <property type="entry name" value="CHB_HEX_C_1"/>
    <property type="match status" value="1"/>
</dbReference>
<dbReference type="EMBL" id="QWET01000015">
    <property type="protein sequence ID" value="RIH63908.1"/>
    <property type="molecule type" value="Genomic_DNA"/>
</dbReference>
<evidence type="ECO:0000256" key="1">
    <source>
        <dbReference type="ARBA" id="ARBA00001913"/>
    </source>
</evidence>
<keyword evidence="6" id="KW-0378">Hydrolase</keyword>
<dbReference type="InterPro" id="IPR005887">
    <property type="entry name" value="GH92_a_mannosidase_put"/>
</dbReference>
<evidence type="ECO:0000259" key="5">
    <source>
        <dbReference type="PROSITE" id="PS51820"/>
    </source>
</evidence>
<organism evidence="6 7">
    <name type="scientific">Mariniphaga sediminis</name>
    <dbReference type="NCBI Taxonomy" id="1628158"/>
    <lineage>
        <taxon>Bacteria</taxon>
        <taxon>Pseudomonadati</taxon>
        <taxon>Bacteroidota</taxon>
        <taxon>Bacteroidia</taxon>
        <taxon>Marinilabiliales</taxon>
        <taxon>Prolixibacteraceae</taxon>
        <taxon>Mariniphaga</taxon>
    </lineage>
</organism>
<feature type="signal peptide" evidence="4">
    <location>
        <begin position="1"/>
        <end position="17"/>
    </location>
</feature>
<dbReference type="Proteomes" id="UP000266441">
    <property type="component" value="Unassembled WGS sequence"/>
</dbReference>
<dbReference type="Pfam" id="PF07971">
    <property type="entry name" value="Glyco_hydro_92"/>
    <property type="match status" value="1"/>
</dbReference>
<dbReference type="FunFam" id="3.30.2080.10:FF:000001">
    <property type="entry name" value="Alpha-1,2-mannosidase subfamily"/>
    <property type="match status" value="1"/>
</dbReference>
<dbReference type="Gene3D" id="2.70.98.10">
    <property type="match status" value="1"/>
</dbReference>